<name>A0A0G1DMR2_9BACT</name>
<dbReference type="Proteomes" id="UP000034090">
    <property type="component" value="Unassembled WGS sequence"/>
</dbReference>
<evidence type="ECO:0000313" key="1">
    <source>
        <dbReference type="EMBL" id="KKS98944.1"/>
    </source>
</evidence>
<comment type="caution">
    <text evidence="1">The sequence shown here is derived from an EMBL/GenBank/DDBJ whole genome shotgun (WGS) entry which is preliminary data.</text>
</comment>
<gene>
    <name evidence="1" type="ORF">UV74_C0001G0054</name>
</gene>
<evidence type="ECO:0000313" key="2">
    <source>
        <dbReference type="Proteomes" id="UP000034090"/>
    </source>
</evidence>
<dbReference type="STRING" id="1618578.UV74_C0001G0054"/>
<accession>A0A0G1DMR2</accession>
<dbReference type="AlphaFoldDB" id="A0A0G1DMR2"/>
<sequence>MTNKLTTLSKKVFRSLGELFSSPEISALCQAHPITAGISAYFGGAYQQEQFDNMVTFMHLLHSRLKSVEEDKVDKKFLNSKDGKRIIGKIFRSISRDNRIEKIRAMSNLTVNLYTKSKLAVDEREVYVDILDNLNILQLSILQNAILKIKARTSNQHRGFGWEKMQKEYEAKGVTAALLLQSIRSLENNGLVNKNTAQLQEQDQTHFVTVFGEQFYTFISDTKTQNKQAL</sequence>
<proteinExistence type="predicted"/>
<protein>
    <submittedName>
        <fullName evidence="1">Uncharacterized protein</fullName>
    </submittedName>
</protein>
<dbReference type="EMBL" id="LCFQ01000001">
    <property type="protein sequence ID" value="KKS98944.1"/>
    <property type="molecule type" value="Genomic_DNA"/>
</dbReference>
<reference evidence="1 2" key="1">
    <citation type="journal article" date="2015" name="Nature">
        <title>rRNA introns, odd ribosomes, and small enigmatic genomes across a large radiation of phyla.</title>
        <authorList>
            <person name="Brown C.T."/>
            <person name="Hug L.A."/>
            <person name="Thomas B.C."/>
            <person name="Sharon I."/>
            <person name="Castelle C.J."/>
            <person name="Singh A."/>
            <person name="Wilkins M.J."/>
            <person name="Williams K.H."/>
            <person name="Banfield J.F."/>
        </authorList>
    </citation>
    <scope>NUCLEOTIDE SEQUENCE [LARGE SCALE GENOMIC DNA]</scope>
</reference>
<organism evidence="1 2">
    <name type="scientific">Candidatus Woesebacteria bacterium GW2011_GWB1_43_14</name>
    <dbReference type="NCBI Taxonomy" id="1618578"/>
    <lineage>
        <taxon>Bacteria</taxon>
        <taxon>Candidatus Woeseibacteriota</taxon>
    </lineage>
</organism>